<dbReference type="CDD" id="cd03039">
    <property type="entry name" value="GST_N_Sigma_like"/>
    <property type="match status" value="1"/>
</dbReference>
<dbReference type="EMBL" id="VXIV02003183">
    <property type="protein sequence ID" value="KAF6020275.1"/>
    <property type="molecule type" value="Genomic_DNA"/>
</dbReference>
<comment type="similarity">
    <text evidence="1">Belongs to the GST superfamily.</text>
</comment>
<proteinExistence type="inferred from homology"/>
<evidence type="ECO:0000256" key="1">
    <source>
        <dbReference type="ARBA" id="ARBA00007409"/>
    </source>
</evidence>
<dbReference type="SUPFAM" id="SSF52833">
    <property type="entry name" value="Thioredoxin-like"/>
    <property type="match status" value="1"/>
</dbReference>
<evidence type="ECO:0000313" key="5">
    <source>
        <dbReference type="EMBL" id="KAF6020275.1"/>
    </source>
</evidence>
<name>A0A7J7J2G0_BUGNE</name>
<dbReference type="GO" id="GO:0004364">
    <property type="term" value="F:glutathione transferase activity"/>
    <property type="evidence" value="ECO:0007669"/>
    <property type="project" value="TreeGrafter"/>
</dbReference>
<protein>
    <submittedName>
        <fullName evidence="5">HPGDS</fullName>
    </submittedName>
</protein>
<dbReference type="Pfam" id="PF02798">
    <property type="entry name" value="GST_N"/>
    <property type="match status" value="1"/>
</dbReference>
<dbReference type="SFLD" id="SFLDS00019">
    <property type="entry name" value="Glutathione_Transferase_(cytos"/>
    <property type="match status" value="1"/>
</dbReference>
<dbReference type="Proteomes" id="UP000593567">
    <property type="component" value="Unassembled WGS sequence"/>
</dbReference>
<dbReference type="InterPro" id="IPR050213">
    <property type="entry name" value="GST_superfamily"/>
</dbReference>
<dbReference type="AlphaFoldDB" id="A0A7J7J2G0"/>
<keyword evidence="6" id="KW-1185">Reference proteome</keyword>
<dbReference type="CDD" id="cd03192">
    <property type="entry name" value="GST_C_Sigma_like"/>
    <property type="match status" value="1"/>
</dbReference>
<reference evidence="5" key="1">
    <citation type="submission" date="2020-06" db="EMBL/GenBank/DDBJ databases">
        <title>Draft genome of Bugula neritina, a colonial animal packing powerful symbionts and potential medicines.</title>
        <authorList>
            <person name="Rayko M."/>
        </authorList>
    </citation>
    <scope>NUCLEOTIDE SEQUENCE [LARGE SCALE GENOMIC DNA]</scope>
    <source>
        <strain evidence="5">Kwan_BN1</strain>
    </source>
</reference>
<dbReference type="SFLD" id="SFLDG00363">
    <property type="entry name" value="AMPS_(cytGST):_Alpha-__Mu-__Pi"/>
    <property type="match status" value="1"/>
</dbReference>
<dbReference type="Gene3D" id="3.40.30.10">
    <property type="entry name" value="Glutaredoxin"/>
    <property type="match status" value="1"/>
</dbReference>
<dbReference type="Pfam" id="PF14497">
    <property type="entry name" value="GST_C_3"/>
    <property type="match status" value="1"/>
</dbReference>
<dbReference type="PROSITE" id="PS50404">
    <property type="entry name" value="GST_NTER"/>
    <property type="match status" value="1"/>
</dbReference>
<dbReference type="InterPro" id="IPR040079">
    <property type="entry name" value="Glutathione_S-Trfase"/>
</dbReference>
<dbReference type="SFLD" id="SFLDG01205">
    <property type="entry name" value="AMPS.1"/>
    <property type="match status" value="1"/>
</dbReference>
<dbReference type="PANTHER" id="PTHR11571">
    <property type="entry name" value="GLUTATHIONE S-TRANSFERASE"/>
    <property type="match status" value="1"/>
</dbReference>
<dbReference type="PROSITE" id="PS50405">
    <property type="entry name" value="GST_CTER"/>
    <property type="match status" value="1"/>
</dbReference>
<dbReference type="InterPro" id="IPR036282">
    <property type="entry name" value="Glutathione-S-Trfase_C_sf"/>
</dbReference>
<comment type="caution">
    <text evidence="5">The sequence shown here is derived from an EMBL/GenBank/DDBJ whole genome shotgun (WGS) entry which is preliminary data.</text>
</comment>
<dbReference type="GO" id="GO:0006749">
    <property type="term" value="P:glutathione metabolic process"/>
    <property type="evidence" value="ECO:0007669"/>
    <property type="project" value="TreeGrafter"/>
</dbReference>
<evidence type="ECO:0000256" key="2">
    <source>
        <dbReference type="ARBA" id="ARBA00022613"/>
    </source>
</evidence>
<dbReference type="SUPFAM" id="SSF47616">
    <property type="entry name" value="GST C-terminal domain-like"/>
    <property type="match status" value="1"/>
</dbReference>
<accession>A0A7J7J2G0</accession>
<keyword evidence="2" id="KW-0273">Eye lens protein</keyword>
<organism evidence="5 6">
    <name type="scientific">Bugula neritina</name>
    <name type="common">Brown bryozoan</name>
    <name type="synonym">Sertularia neritina</name>
    <dbReference type="NCBI Taxonomy" id="10212"/>
    <lineage>
        <taxon>Eukaryota</taxon>
        <taxon>Metazoa</taxon>
        <taxon>Spiralia</taxon>
        <taxon>Lophotrochozoa</taxon>
        <taxon>Bryozoa</taxon>
        <taxon>Gymnolaemata</taxon>
        <taxon>Cheilostomatida</taxon>
        <taxon>Flustrina</taxon>
        <taxon>Buguloidea</taxon>
        <taxon>Bugulidae</taxon>
        <taxon>Bugula</taxon>
    </lineage>
</organism>
<evidence type="ECO:0000313" key="6">
    <source>
        <dbReference type="Proteomes" id="UP000593567"/>
    </source>
</evidence>
<evidence type="ECO:0000259" key="3">
    <source>
        <dbReference type="PROSITE" id="PS50404"/>
    </source>
</evidence>
<feature type="domain" description="GST C-terminal" evidence="4">
    <location>
        <begin position="83"/>
        <end position="210"/>
    </location>
</feature>
<dbReference type="GO" id="GO:0005212">
    <property type="term" value="F:structural constituent of eye lens"/>
    <property type="evidence" value="ECO:0007669"/>
    <property type="project" value="UniProtKB-KW"/>
</dbReference>
<feature type="domain" description="GST N-terminal" evidence="3">
    <location>
        <begin position="4"/>
        <end position="81"/>
    </location>
</feature>
<dbReference type="Gene3D" id="1.20.1050.10">
    <property type="match status" value="1"/>
</dbReference>
<dbReference type="InterPro" id="IPR036249">
    <property type="entry name" value="Thioredoxin-like_sf"/>
</dbReference>
<dbReference type="InterPro" id="IPR004045">
    <property type="entry name" value="Glutathione_S-Trfase_N"/>
</dbReference>
<evidence type="ECO:0000259" key="4">
    <source>
        <dbReference type="PROSITE" id="PS50405"/>
    </source>
</evidence>
<dbReference type="InterPro" id="IPR010987">
    <property type="entry name" value="Glutathione-S-Trfase_C-like"/>
</dbReference>
<dbReference type="InterPro" id="IPR004046">
    <property type="entry name" value="GST_C"/>
</dbReference>
<dbReference type="OrthoDB" id="414243at2759"/>
<sequence>MAAPQYKLTYFDVRGRGEAARLMFALAKQDFEDQRIQGGDWATVKSTTPQGFLPVLETNEGKISQTTAINTYIAEKFGFMPDTAYEKAQAISVMLTLNDLTGRISSQLYMPLVYKVMPVPEDVEAKKKTLAEEINTCLAFIENLSNSGSKFIFSDKISVADIFLFTIMETQRQVLPELNSDNEWFLKVFNNVKTDPRVQEYIKHRKTSPLGV</sequence>
<dbReference type="FunFam" id="3.40.30.10:FF:000258">
    <property type="entry name" value="Glutathione S-transferase"/>
    <property type="match status" value="1"/>
</dbReference>
<gene>
    <name evidence="5" type="ORF">EB796_021406</name>
</gene>